<dbReference type="AlphaFoldDB" id="A0A0D7BIN0"/>
<evidence type="ECO:0000256" key="4">
    <source>
        <dbReference type="ARBA" id="ARBA00022989"/>
    </source>
</evidence>
<dbReference type="PANTHER" id="PTHR21659:SF42">
    <property type="entry name" value="UPF0057 MEMBRANE PROTEIN ZK632.10-RELATED"/>
    <property type="match status" value="1"/>
</dbReference>
<dbReference type="OrthoDB" id="2802411at2759"/>
<dbReference type="PANTHER" id="PTHR21659">
    <property type="entry name" value="HYDROPHOBIC PROTEIN RCI2 LOW TEMPERATURE AND SALT RESPONSIVE PROTEIN LTI6 -RELATED"/>
    <property type="match status" value="1"/>
</dbReference>
<keyword evidence="3" id="KW-0812">Transmembrane</keyword>
<sequence length="67" mass="7529">MPFTSTDICKLILAIFLPPLSVYLERGCNADFIINIFLTALAWFPGIIHGKPSSQNPLRSSWCEQEC</sequence>
<dbReference type="GO" id="GO:0016020">
    <property type="term" value="C:membrane"/>
    <property type="evidence" value="ECO:0007669"/>
    <property type="project" value="UniProtKB-SubCell"/>
</dbReference>
<keyword evidence="7" id="KW-1185">Reference proteome</keyword>
<evidence type="ECO:0000256" key="3">
    <source>
        <dbReference type="ARBA" id="ARBA00022692"/>
    </source>
</evidence>
<evidence type="ECO:0000256" key="5">
    <source>
        <dbReference type="ARBA" id="ARBA00023136"/>
    </source>
</evidence>
<dbReference type="EMBL" id="KN880476">
    <property type="protein sequence ID" value="KIY69934.1"/>
    <property type="molecule type" value="Genomic_DNA"/>
</dbReference>
<evidence type="ECO:0000313" key="6">
    <source>
        <dbReference type="EMBL" id="KIY69934.1"/>
    </source>
</evidence>
<evidence type="ECO:0000313" key="7">
    <source>
        <dbReference type="Proteomes" id="UP000054007"/>
    </source>
</evidence>
<keyword evidence="4" id="KW-1133">Transmembrane helix</keyword>
<evidence type="ECO:0000256" key="2">
    <source>
        <dbReference type="ARBA" id="ARBA00009530"/>
    </source>
</evidence>
<protein>
    <submittedName>
        <fullName evidence="6">Uncharacterized protein</fullName>
    </submittedName>
</protein>
<organism evidence="6 7">
    <name type="scientific">Cylindrobasidium torrendii FP15055 ss-10</name>
    <dbReference type="NCBI Taxonomy" id="1314674"/>
    <lineage>
        <taxon>Eukaryota</taxon>
        <taxon>Fungi</taxon>
        <taxon>Dikarya</taxon>
        <taxon>Basidiomycota</taxon>
        <taxon>Agaricomycotina</taxon>
        <taxon>Agaricomycetes</taxon>
        <taxon>Agaricomycetidae</taxon>
        <taxon>Agaricales</taxon>
        <taxon>Marasmiineae</taxon>
        <taxon>Physalacriaceae</taxon>
        <taxon>Cylindrobasidium</taxon>
    </lineage>
</organism>
<accession>A0A0D7BIN0</accession>
<comment type="subcellular location">
    <subcellularLocation>
        <location evidence="1">Membrane</location>
    </subcellularLocation>
</comment>
<name>A0A0D7BIN0_9AGAR</name>
<reference evidence="6 7" key="1">
    <citation type="journal article" date="2015" name="Fungal Genet. Biol.">
        <title>Evolution of novel wood decay mechanisms in Agaricales revealed by the genome sequences of Fistulina hepatica and Cylindrobasidium torrendii.</title>
        <authorList>
            <person name="Floudas D."/>
            <person name="Held B.W."/>
            <person name="Riley R."/>
            <person name="Nagy L.G."/>
            <person name="Koehler G."/>
            <person name="Ransdell A.S."/>
            <person name="Younus H."/>
            <person name="Chow J."/>
            <person name="Chiniquy J."/>
            <person name="Lipzen A."/>
            <person name="Tritt A."/>
            <person name="Sun H."/>
            <person name="Haridas S."/>
            <person name="LaButti K."/>
            <person name="Ohm R.A."/>
            <person name="Kues U."/>
            <person name="Blanchette R.A."/>
            <person name="Grigoriev I.V."/>
            <person name="Minto R.E."/>
            <person name="Hibbett D.S."/>
        </authorList>
    </citation>
    <scope>NUCLEOTIDE SEQUENCE [LARGE SCALE GENOMIC DNA]</scope>
    <source>
        <strain evidence="6 7">FP15055 ss-10</strain>
    </source>
</reference>
<gene>
    <name evidence="6" type="ORF">CYLTODRAFT_452189</name>
</gene>
<dbReference type="Proteomes" id="UP000054007">
    <property type="component" value="Unassembled WGS sequence"/>
</dbReference>
<evidence type="ECO:0000256" key="1">
    <source>
        <dbReference type="ARBA" id="ARBA00004370"/>
    </source>
</evidence>
<dbReference type="InterPro" id="IPR000612">
    <property type="entry name" value="PMP3"/>
</dbReference>
<dbReference type="STRING" id="1314674.A0A0D7BIN0"/>
<dbReference type="Pfam" id="PF01679">
    <property type="entry name" value="Pmp3"/>
    <property type="match status" value="1"/>
</dbReference>
<keyword evidence="5" id="KW-0472">Membrane</keyword>
<comment type="similarity">
    <text evidence="2">Belongs to the UPF0057 (PMP3) family.</text>
</comment>
<proteinExistence type="inferred from homology"/>